<dbReference type="PANTHER" id="PTHR13285:SF18">
    <property type="entry name" value="PROTEIN-CYSTEINE N-PALMITOYLTRANSFERASE RASP"/>
    <property type="match status" value="1"/>
</dbReference>
<keyword evidence="7" id="KW-0808">Transferase</keyword>
<feature type="transmembrane region" description="Helical" evidence="8">
    <location>
        <begin position="77"/>
        <end position="96"/>
    </location>
</feature>
<gene>
    <name evidence="9" type="ORF">BPA01_52570</name>
</gene>
<dbReference type="InterPro" id="IPR024194">
    <property type="entry name" value="Ac/AlaTfrase_AlgI/DltB"/>
</dbReference>
<feature type="transmembrane region" description="Helical" evidence="8">
    <location>
        <begin position="116"/>
        <end position="134"/>
    </location>
</feature>
<dbReference type="InterPro" id="IPR028362">
    <property type="entry name" value="AlgI"/>
</dbReference>
<dbReference type="GO" id="GO:0042121">
    <property type="term" value="P:alginic acid biosynthetic process"/>
    <property type="evidence" value="ECO:0007669"/>
    <property type="project" value="InterPro"/>
</dbReference>
<feature type="transmembrane region" description="Helical" evidence="8">
    <location>
        <begin position="146"/>
        <end position="166"/>
    </location>
</feature>
<dbReference type="RefSeq" id="WP_122966781.1">
    <property type="nucleotide sequence ID" value="NZ_BJMH01000049.1"/>
</dbReference>
<keyword evidence="10" id="KW-1185">Reference proteome</keyword>
<evidence type="ECO:0000313" key="10">
    <source>
        <dbReference type="Proteomes" id="UP000316882"/>
    </source>
</evidence>
<keyword evidence="6 7" id="KW-0472">Membrane</keyword>
<dbReference type="PIRSF" id="PIRSF016636">
    <property type="entry name" value="AlgI_DltB"/>
    <property type="match status" value="1"/>
</dbReference>
<feature type="transmembrane region" description="Helical" evidence="8">
    <location>
        <begin position="357"/>
        <end position="380"/>
    </location>
</feature>
<evidence type="ECO:0000313" key="9">
    <source>
        <dbReference type="EMBL" id="GEB35677.1"/>
    </source>
</evidence>
<dbReference type="AlphaFoldDB" id="A0A4Y3PR58"/>
<evidence type="ECO:0000256" key="2">
    <source>
        <dbReference type="ARBA" id="ARBA00010323"/>
    </source>
</evidence>
<evidence type="ECO:0000256" key="6">
    <source>
        <dbReference type="ARBA" id="ARBA00023136"/>
    </source>
</evidence>
<keyword evidence="7" id="KW-0012">Acyltransferase</keyword>
<keyword evidence="3 7" id="KW-1003">Cell membrane</keyword>
<dbReference type="Proteomes" id="UP000316882">
    <property type="component" value="Unassembled WGS sequence"/>
</dbReference>
<sequence>MVFSSLLFFFYFLPLTLLLYYIAPARLKNAVLFAASLVFYAWGEPVYVFLMLASTAFDYANGLLLDKFRERRGVARAILLFSLAGSLGVLGFFKYAGFVADNLNQWLGLSLSVPELPLPVGISFYTFQTMSYIVDVYRGKVAAQKNMLSFGLYVAMFPQLVAGPIIQYGEIARQLVARTVTFGQFGEGAALLVRGLAKKVLLANNIGLLWSDVKATPPDELTTFLAWLGIVAFAFQIYFDFSGYSDMARGLGKMFGFDFMGNFRYPYMSKSISEFWRRWHISLGSWFREYVYIPLGGNRAGLLRQSANLLAVWFLTGLWHGASWNFVIWGVYFGLFIILEKWLLLRLLQKVHAAVGYVYTLVVVLIGWVFFECASLPVAWQFLRAMFGFAGQGFMDNQALYYWSTNWLLLLVLAICSTPLPEKAAALLRDRRHLLGGAVAAAVHIGLLLLSTAFLVDETYNPFLYFRF</sequence>
<comment type="similarity">
    <text evidence="2 7">Belongs to the membrane-bound acyltransferase family.</text>
</comment>
<dbReference type="GO" id="GO:0016746">
    <property type="term" value="F:acyltransferase activity"/>
    <property type="evidence" value="ECO:0007669"/>
    <property type="project" value="UniProtKB-KW"/>
</dbReference>
<feature type="transmembrane region" description="Helical" evidence="8">
    <location>
        <begin position="433"/>
        <end position="456"/>
    </location>
</feature>
<accession>A0A4Y3PR58</accession>
<comment type="caution">
    <text evidence="9">The sequence shown here is derived from an EMBL/GenBank/DDBJ whole genome shotgun (WGS) entry which is preliminary data.</text>
</comment>
<dbReference type="Pfam" id="PF03062">
    <property type="entry name" value="MBOAT"/>
    <property type="match status" value="1"/>
</dbReference>
<evidence type="ECO:0000256" key="5">
    <source>
        <dbReference type="ARBA" id="ARBA00022989"/>
    </source>
</evidence>
<dbReference type="InterPro" id="IPR051085">
    <property type="entry name" value="MB_O-acyltransferase"/>
</dbReference>
<feature type="transmembrane region" description="Helical" evidence="8">
    <location>
        <begin position="46"/>
        <end position="65"/>
    </location>
</feature>
<comment type="subcellular location">
    <subcellularLocation>
        <location evidence="1">Cell membrane</location>
        <topology evidence="1">Multi-pass membrane protein</topology>
    </subcellularLocation>
</comment>
<feature type="transmembrane region" description="Helical" evidence="8">
    <location>
        <begin position="400"/>
        <end position="421"/>
    </location>
</feature>
<dbReference type="InterPro" id="IPR004299">
    <property type="entry name" value="MBOAT_fam"/>
</dbReference>
<dbReference type="EMBL" id="BJMH01000049">
    <property type="protein sequence ID" value="GEB35677.1"/>
    <property type="molecule type" value="Genomic_DNA"/>
</dbReference>
<keyword evidence="4 8" id="KW-0812">Transmembrane</keyword>
<proteinExistence type="inferred from homology"/>
<keyword evidence="5 8" id="KW-1133">Transmembrane helix</keyword>
<dbReference type="PANTHER" id="PTHR13285">
    <property type="entry name" value="ACYLTRANSFERASE"/>
    <property type="match status" value="1"/>
</dbReference>
<evidence type="ECO:0000256" key="7">
    <source>
        <dbReference type="PIRNR" id="PIRNR016636"/>
    </source>
</evidence>
<reference evidence="9 10" key="1">
    <citation type="submission" date="2019-06" db="EMBL/GenBank/DDBJ databases">
        <title>Whole genome shotgun sequence of Brevibacillus parabrevis NBRC 12334.</title>
        <authorList>
            <person name="Hosoyama A."/>
            <person name="Uohara A."/>
            <person name="Ohji S."/>
            <person name="Ichikawa N."/>
        </authorList>
    </citation>
    <scope>NUCLEOTIDE SEQUENCE [LARGE SCALE GENOMIC DNA]</scope>
    <source>
        <strain evidence="9 10">NBRC 12334</strain>
    </source>
</reference>
<evidence type="ECO:0000256" key="8">
    <source>
        <dbReference type="SAM" id="Phobius"/>
    </source>
</evidence>
<feature type="transmembrane region" description="Helical" evidence="8">
    <location>
        <begin position="224"/>
        <end position="244"/>
    </location>
</feature>
<feature type="transmembrane region" description="Helical" evidence="8">
    <location>
        <begin position="326"/>
        <end position="345"/>
    </location>
</feature>
<protein>
    <submittedName>
        <fullName evidence="9">Alginate regulatory protein</fullName>
    </submittedName>
</protein>
<dbReference type="GO" id="GO:0005886">
    <property type="term" value="C:plasma membrane"/>
    <property type="evidence" value="ECO:0007669"/>
    <property type="project" value="UniProtKB-SubCell"/>
</dbReference>
<feature type="transmembrane region" description="Helical" evidence="8">
    <location>
        <begin position="302"/>
        <end position="320"/>
    </location>
</feature>
<evidence type="ECO:0000256" key="3">
    <source>
        <dbReference type="ARBA" id="ARBA00022475"/>
    </source>
</evidence>
<organism evidence="9 10">
    <name type="scientific">Brevibacillus parabrevis</name>
    <dbReference type="NCBI Taxonomy" id="54914"/>
    <lineage>
        <taxon>Bacteria</taxon>
        <taxon>Bacillati</taxon>
        <taxon>Bacillota</taxon>
        <taxon>Bacilli</taxon>
        <taxon>Bacillales</taxon>
        <taxon>Paenibacillaceae</taxon>
        <taxon>Brevibacillus</taxon>
    </lineage>
</organism>
<evidence type="ECO:0000256" key="4">
    <source>
        <dbReference type="ARBA" id="ARBA00022692"/>
    </source>
</evidence>
<dbReference type="PIRSF" id="PIRSF500217">
    <property type="entry name" value="AlgI"/>
    <property type="match status" value="1"/>
</dbReference>
<name>A0A4Y3PR58_BREPA</name>
<evidence type="ECO:0000256" key="1">
    <source>
        <dbReference type="ARBA" id="ARBA00004651"/>
    </source>
</evidence>